<feature type="transmembrane region" description="Helical" evidence="8">
    <location>
        <begin position="287"/>
        <end position="309"/>
    </location>
</feature>
<dbReference type="Pfam" id="PF01032">
    <property type="entry name" value="FecCD"/>
    <property type="match status" value="1"/>
</dbReference>
<feature type="transmembrane region" description="Helical" evidence="8">
    <location>
        <begin position="72"/>
        <end position="92"/>
    </location>
</feature>
<dbReference type="InterPro" id="IPR037294">
    <property type="entry name" value="ABC_BtuC-like"/>
</dbReference>
<keyword evidence="5 8" id="KW-0812">Transmembrane</keyword>
<accession>A0A4R1N975</accession>
<dbReference type="Proteomes" id="UP000294555">
    <property type="component" value="Unassembled WGS sequence"/>
</dbReference>
<keyword evidence="7 8" id="KW-0472">Membrane</keyword>
<feature type="transmembrane region" description="Helical" evidence="8">
    <location>
        <begin position="249"/>
        <end position="275"/>
    </location>
</feature>
<dbReference type="PANTHER" id="PTHR30472">
    <property type="entry name" value="FERRIC ENTEROBACTIN TRANSPORT SYSTEM PERMEASE PROTEIN"/>
    <property type="match status" value="1"/>
</dbReference>
<feature type="transmembrane region" description="Helical" evidence="8">
    <location>
        <begin position="160"/>
        <end position="181"/>
    </location>
</feature>
<evidence type="ECO:0000256" key="2">
    <source>
        <dbReference type="ARBA" id="ARBA00007935"/>
    </source>
</evidence>
<evidence type="ECO:0000256" key="4">
    <source>
        <dbReference type="ARBA" id="ARBA00022475"/>
    </source>
</evidence>
<comment type="caution">
    <text evidence="9">The sequence shown here is derived from an EMBL/GenBank/DDBJ whole genome shotgun (WGS) entry which is preliminary data.</text>
</comment>
<evidence type="ECO:0000256" key="6">
    <source>
        <dbReference type="ARBA" id="ARBA00022989"/>
    </source>
</evidence>
<evidence type="ECO:0000256" key="1">
    <source>
        <dbReference type="ARBA" id="ARBA00004651"/>
    </source>
</evidence>
<evidence type="ECO:0000256" key="3">
    <source>
        <dbReference type="ARBA" id="ARBA00022448"/>
    </source>
</evidence>
<name>A0A4R1N975_9GAMM</name>
<keyword evidence="3" id="KW-0813">Transport</keyword>
<feature type="transmembrane region" description="Helical" evidence="8">
    <location>
        <begin position="104"/>
        <end position="125"/>
    </location>
</feature>
<dbReference type="PANTHER" id="PTHR30472:SF1">
    <property type="entry name" value="FE(3+) DICITRATE TRANSPORT SYSTEM PERMEASE PROTEIN FECC-RELATED"/>
    <property type="match status" value="1"/>
</dbReference>
<evidence type="ECO:0000256" key="8">
    <source>
        <dbReference type="SAM" id="Phobius"/>
    </source>
</evidence>
<evidence type="ECO:0000256" key="7">
    <source>
        <dbReference type="ARBA" id="ARBA00023136"/>
    </source>
</evidence>
<dbReference type="SUPFAM" id="SSF81345">
    <property type="entry name" value="ABC transporter involved in vitamin B12 uptake, BtuC"/>
    <property type="match status" value="1"/>
</dbReference>
<comment type="similarity">
    <text evidence="2">Belongs to the binding-protein-dependent transport system permease family. FecCD subfamily.</text>
</comment>
<keyword evidence="10" id="KW-1185">Reference proteome</keyword>
<feature type="transmembrane region" description="Helical" evidence="8">
    <location>
        <begin position="321"/>
        <end position="340"/>
    </location>
</feature>
<reference evidence="9 10" key="1">
    <citation type="submission" date="2019-02" db="EMBL/GenBank/DDBJ databases">
        <title>Investigation of anaerobic lignin degradation for improved lignocellulosic biofuels.</title>
        <authorList>
            <person name="Deangelis K."/>
        </authorList>
    </citation>
    <scope>NUCLEOTIDE SEQUENCE [LARGE SCALE GENOMIC DNA]</scope>
    <source>
        <strain evidence="9 10">159R</strain>
    </source>
</reference>
<dbReference type="GO" id="GO:0022857">
    <property type="term" value="F:transmembrane transporter activity"/>
    <property type="evidence" value="ECO:0007669"/>
    <property type="project" value="InterPro"/>
</dbReference>
<dbReference type="InterPro" id="IPR000522">
    <property type="entry name" value="ABC_transptr_permease_BtuC"/>
</dbReference>
<protein>
    <submittedName>
        <fullName evidence="9">Iron complex transport system permease protein</fullName>
    </submittedName>
</protein>
<keyword evidence="4" id="KW-1003">Cell membrane</keyword>
<dbReference type="AlphaFoldDB" id="A0A4R1N975"/>
<comment type="subcellular location">
    <subcellularLocation>
        <location evidence="1">Cell membrane</location>
        <topology evidence="1">Multi-pass membrane protein</topology>
    </subcellularLocation>
</comment>
<dbReference type="RefSeq" id="WP_132921039.1">
    <property type="nucleotide sequence ID" value="NZ_SJOI01000001.1"/>
</dbReference>
<sequence length="341" mass="35822">MSMAAFIAPRRDRRFLIALCIMPLLVLVAAVFHLAIGARYIPARTVLAAFLHYDPNNFSHRIIIDLRMLRLTAALLVGAALGVAGLLLQSVIRNPLGEPHILGLNAGAALAVVISTLWGSSWMTLTYARPLAAAGGAAALFALVLSLSSAGRNGLTLLKLTLCGVVLSAFASSLTAAILILDEQTLLDLRTWLVGDLAGLSWDIVRAGVWPIAIAMLLGIWLIPSLNALALGDQIASGLGVNLLRTRLLAIAAIALLSGSAVAMAGPIGFVGLIVPNIVRRLVTDDLRLALPLSALCGTLVLLVADIAARTLFMPHELATGVMTALVGAPVFLFIVSRFFK</sequence>
<organism evidence="9 10">
    <name type="scientific">Sodalis ligni</name>
    <dbReference type="NCBI Taxonomy" id="2697027"/>
    <lineage>
        <taxon>Bacteria</taxon>
        <taxon>Pseudomonadati</taxon>
        <taxon>Pseudomonadota</taxon>
        <taxon>Gammaproteobacteria</taxon>
        <taxon>Enterobacterales</taxon>
        <taxon>Bruguierivoracaceae</taxon>
        <taxon>Sodalis</taxon>
    </lineage>
</organism>
<dbReference type="GO" id="GO:0033214">
    <property type="term" value="P:siderophore-iron import into cell"/>
    <property type="evidence" value="ECO:0007669"/>
    <property type="project" value="TreeGrafter"/>
</dbReference>
<dbReference type="Gene3D" id="1.10.3470.10">
    <property type="entry name" value="ABC transporter involved in vitamin B12 uptake, BtuC"/>
    <property type="match status" value="1"/>
</dbReference>
<evidence type="ECO:0000256" key="5">
    <source>
        <dbReference type="ARBA" id="ARBA00022692"/>
    </source>
</evidence>
<gene>
    <name evidence="9" type="ORF">EZJ58_0050</name>
</gene>
<feature type="transmembrane region" description="Helical" evidence="8">
    <location>
        <begin position="209"/>
        <end position="229"/>
    </location>
</feature>
<dbReference type="CDD" id="cd06550">
    <property type="entry name" value="TM_ABC_iron-siderophores_like"/>
    <property type="match status" value="1"/>
</dbReference>
<evidence type="ECO:0000313" key="10">
    <source>
        <dbReference type="Proteomes" id="UP000294555"/>
    </source>
</evidence>
<evidence type="ECO:0000313" key="9">
    <source>
        <dbReference type="EMBL" id="TCL02061.1"/>
    </source>
</evidence>
<keyword evidence="6 8" id="KW-1133">Transmembrane helix</keyword>
<dbReference type="FunFam" id="1.10.3470.10:FF:000001">
    <property type="entry name" value="Vitamin B12 ABC transporter permease BtuC"/>
    <property type="match status" value="1"/>
</dbReference>
<proteinExistence type="inferred from homology"/>
<feature type="transmembrane region" description="Helical" evidence="8">
    <location>
        <begin position="131"/>
        <end position="148"/>
    </location>
</feature>
<dbReference type="EMBL" id="SJOI01000001">
    <property type="protein sequence ID" value="TCL02061.1"/>
    <property type="molecule type" value="Genomic_DNA"/>
</dbReference>
<dbReference type="OrthoDB" id="9055647at2"/>
<dbReference type="GO" id="GO:0005886">
    <property type="term" value="C:plasma membrane"/>
    <property type="evidence" value="ECO:0007669"/>
    <property type="project" value="UniProtKB-SubCell"/>
</dbReference>